<dbReference type="GO" id="GO:0005576">
    <property type="term" value="C:extracellular region"/>
    <property type="evidence" value="ECO:0007669"/>
    <property type="project" value="UniProtKB-SubCell"/>
</dbReference>
<evidence type="ECO:0000259" key="9">
    <source>
        <dbReference type="Pfam" id="PF13229"/>
    </source>
</evidence>
<accession>A0A1G5WS40</accession>
<evidence type="ECO:0000256" key="2">
    <source>
        <dbReference type="ARBA" id="ARBA00004442"/>
    </source>
</evidence>
<dbReference type="Pfam" id="PF13229">
    <property type="entry name" value="Beta_helix"/>
    <property type="match status" value="3"/>
</dbReference>
<keyword evidence="5" id="KW-0732">Signal</keyword>
<dbReference type="PANTHER" id="PTHR11319">
    <property type="entry name" value="G PROTEIN-COUPLED RECEPTOR-RELATED"/>
    <property type="match status" value="1"/>
</dbReference>
<dbReference type="InterPro" id="IPR032109">
    <property type="entry name" value="Big_3_5"/>
</dbReference>
<dbReference type="InterPro" id="IPR013783">
    <property type="entry name" value="Ig-like_fold"/>
</dbReference>
<sequence length="7219" mass="770116">MKRKEIILIICIILCILFSFQAVSASDDLNTPDMVSISNNVSAYSLPNLDDQLQAGSDAGTFSELQNDLNGHDSVNLTKNYTFNSSSDPDELKNGIHITQSIIIDGKGKVIIDAKNMARVFDIADGATVTLKGITFINGNASNGNGGSIYSEGIITITDCIFINNTAVEHGGAIYIKHTSRSTIENCEFTGNIAGLNGGAIDWSAGSSHGAVINSTFTDNIAKRSGGAIHWSGHDGTIRDSTFINNNATGDVISEIGGVTGGGDGGAVLWVGSNGTVDNCTFDANFAQYRGGAIFLHGNSTENCTNTTVSNSNFVNNIAGLNGGAIDWQKGAQKGRLINSNFTNNTAWRSAGAVYWYGINGTISNCNFDDNHAIGNVTAHQHGAATYDTTGGNGGAIVWTGTIGYVGHSNFTNNTAASLGGAVYLQSNADRNCTNTTFDWCNFEDNVAGINGGAIDWHEGAHDGNVYNSTFTNNVAMSNGGAIFWSGHNGEIRDSNFTNNTAKGTVIDAQGNIGDGGAIIWSGINGTVTNCRFIDNVAIFNDTYDYGGRGGAVYLQNCTHGNCDNTTFNNCYFESNVAGSNGGAIDWHAGAQHGVVNNGTFINNTARRSGGAIFWNGHNGTVRYSKFYNNSALGIVETISVNGSLTYGGDGGAIMWSGAIGNVEKSNFVNNTAAKRGGAVFLQDSLVESCDNTTFKDSYFASNVAGLNGGAIDWHEGAHNGNIYNSTFRDNIAKSNGGAIFWSGHNGEIRDSKFINNTAKGEVMDEHGNIGDGGAVIWTGINGTVKNSSFIDNRAIFNDSYNYGGRGGAIFLQNCSHGNCENTSFTDVYFENNVAGTNGGAIDWHEGAHDGVISNATFINNTANRSGGAIFWNGHNGTIKYSKFYNNAALGLVEAISVGGTLTYGGDGGAVMWSGALGKVERSNFVNNTAAARGGAIFLQGSVSEDCYNTTLKHSYFANNVAGLNGGAIDWYEGAQNGVVENITFYNNTAKRSGGAIFWNGHNGTIRNSKFIDNRATGETLQYNMTLTMENVIVVNDKKLPTDTPSVSDVGKLYVLNYTNASNRVFESYVADDSTGTLVWLKLDETTTISQTISPKDWAIDQFFGGDGGTILWSGDVGTVENCTFIGSDSARRGGGAYMTGSDNVTFVNCYFENSTSGTNGGGVDWLAGARYGKIINTTFNNTRAARSAGAVYYDGWYGQMINITIINTKAWGGSLSESKDGRVKYAGWDSSHWDTNTTGGDAGAIMITGSHEYLYNITFTNCTAVGRGGAVFLQDNTNVTFDLCIFENNRALGTANNTYNNPRDTSSGHNVWKTGLGGAIGFDLGASNGTIMNSEFINNTAARDGGAISFAYGSSNATIYNSNFVNNTAIRSGGAFAWNGINGNISYCNFTSNSALGMAIDSDHVNLVSLSQVIHLDMLPVATAETTNKLYVLVTLDDDGNKVKYSLYVTVPDGNNGYEWLFHVDTNDTDPSPTDWAIDEYFGGDGGSILWGGDNGLIDNCIFIDSNSARRGGGAYMLGSDHVTVSNSYFENCTSGTNGGGLDWLAGANYGRVINSTFNNTRAARSAGAIYYDGDYGEMINITIINATAFGGALDNSSDGKVKYAGWDSSHWDTNTTGGDAGAIMFTGDNVYVYNATFINCTAAGRGGAVFLQDNDNITFEACTFEENSALGIANNTWKNYKEDRNDANPDTAVDYTLTGHGGAIAFDAGAREGIIINSTFNSNHAARDGGAAYYASGAADCKIINSTFTNHTINYDGGAIFINGTYCEIHNSTFINNTAKDDGGAIFWQGNNGIIYNITCDHNNGTGTGINGTSSTKGGVICLTASNVTVTKSTFTNSYGGLQGGTIFITGNDVNITDSVFKNSTIGIEDGGAIYILGNNTLIRNCTFDNCTAPNNGGVIYILGNNAILEQSVITNSAAIGVLPYYMSIDEFCVYDVNNTLKVIDSMISYLDTIKGGSISSDNITKLNNSLKALKTAVGNILNDEGLVNAANMTVALGLLNNLNQTLTEINGTLSAAESKKLDVLFKDVKTVENKLNEISNVSNSFSAPGKIINEIDSMIGNLSALSSAGISAANITTLNNILQSLKQAAENMLNGTEFNFTEITHVSELLSDLKETLLAINETATESQRDALKSLFGDIKDIEKELDIIYDTLETIEAPSVGGLGGAIYISGDGAVINTSKISYTTAYKGGGIYVAGDDVTVNNTDFSNINAIEDGGAIYVSGHGGKLYNSNFTNNTVTDDGGAIYWDGNNGIIYNITCINNNGTGTGIPRGTSSTKGGTIIITGNDTLLTKSHFENSYAGYIGGTIFITGNDVNVTDSTFKNSTVGVGDGGTIYILGNYTNIVNCVIEDSSSPQNGGAIYVEGHNATISAEFVNTNATVSGGSIYVRGLHATIVNSSFDNTHAFGSRDNGGGAIFISGDYADIESSNFTNNYANNNHEARGGAIYISGLNTTITDSNFEHSRSNLYGGAIYINGTNTTVKTSNFTDCEVDSDVSQGGSIYVNGEHALIEGSNFADSYAKLNGGSIYINGNYTTVRDSDFTDSKVDAIGSQGGSIYVSGEYAVIEGSSFAGSYAELDGGSIYINGNYTTVSNSTFNGSKVDDAESEGGSIYVFGEYAVIEGSSFAGSSAEMRGGAIYIRGNDTTVSNSSFTGSMVDADGSQGGAIYVNGTRTVIEGSSFVDSYAKLNGGAIYVEGNYTTITHSDFLRSKVDDSDARGGAIYLEGNHTNVTYSSFNNSFSAKFGGAIYSIGSYSTVYGSNFTNNIADYDGGGIYWYGGTNSMNNTVDGCIFTGNIAYAKGKVVKDPPAGTDPRTTLGGGGIYWSELGSYGTVKNSKFYNNSVQSDKKADGGAILWDNCYNALIDNCTFVGNYINTTSNKANDNDGAEIWVQGGAIYARSHGNYTIRNCLFENCSSSKEAGALYIQTGTKYNHNNYDLSFKVENVKFVNNIAECIGPHSYGAGAVQVKQYKYVEFRNVTFINNTAKLSGGALMTLHTGQDFNMYDCKFINNTAKVNGGAISAEKALKMYDTSFYNNTANEKGGGLYTTLAITNNNLNFTGNKAFKGSAIYSTADFTLNNAVLLKNRANTSSFVVDDANGIITIDFQGWDNYLNGIFMDNSKTLKVKNVKYWNENGEANTGSSEQTLPGNPAVPTNESGQNFTIEIGNADGIQLNKKNCTFLTDANGHISVKKADILDEGASIGAVEYVDVYLTNQDYYTYVEKFTRKYPSFKASTTNATFHLNGTVSMELPQEAKSNVSVYIYDQFMGNITLEQGKGTINVSTLVNGKYLEVGSHTVVLKYAGDGQYRPFETTTVLNVTKAESRIILNVTTHYYDFVINVTVEHNDTGIVTDPNDVTGNVTLNVRGQIINVELVNGTGMGIAYNMPPGAIRIEAAYSGDDNYKPSSNFTYENITERIRTLVEIKVSAEDIMVDETIYINVTIISNQTVEGIITVILDNVEYNLTLNNSMASFNKTGLTAGKKYVVAMFAGNETLAPSTGYAPFNVHKYDADVLIDAKNITHGSEEDIVIAVPQDAVGIVNVTINGTEFKYKHILEIINGTVKIPLQNLDVDVYNITVLFEDAKYKFTSNSTLFKVSKLKPPVIIQADNVTYGNDTIILVEVQGAVGGNVTLKINDTLKVYENVTLDNGTASFTVRLPVGDYVIDVVYSGDESDEGNTGQSKFEVYKANPKIDIQVADILFGKTEKLNITVNAAGNVTIKLDGVIIAENEALDANNKTSKSLTGLRTGTHTIEVIHSGNDNFNSASNTAEFEVLTMDTKLYIAAGNIFVWDTTDIHVRVLDNGGYLIRSAPGNVTININGIDYSSKIVDGIATFNIDNLTVGHKVLWAFYGGDGDLNPSKAMGGFEVKQRTPDVSVTAINVTTLENGKLTINVPANANGYVIVSGNFTNYQIRVDSFNNGVAEIPLEKLANGTYSVHIKYYGEAYDNYTTAEDDCIFKVSKANVTLSIVADDIVYGENASITVTVPDGVEGSITLKLNDTASSEITLTIVNNKVTWIVESLAAGNYTVNVTYNGNNYYNINNTESKNFEVKKVNSVISIDTPVSVDAATNATIIVRINETATGNITLTLNGTEYNATIVNGVATFVINQLLSGTYDIIANYTGDNNNTNATFTLSNALTITKVVCYQINVTANDTLVGLNSTIVVKVPADAEGNVSVYVDTIFVGNATISQGIAKLNVTAPYGNHTVNVTFTDGKYGPRYAICDFWVFKHETPLIIDVVSQNIKVGDNVTVTVTLPTDIKNEDITLEINGITLTNKSDSNVVTFVIPSVTNGGKTITVTYNGNDKYLFNSTTDTFTVTKRESFVNVTATDNSVGGNATISVEIPANATGYVVVNVNGTNYTINTTGGLGSVNISGLGNGTYYVYATYLGDDQYKPSENNTETFEMSKVPPVITINVGNVPYGNPTIIEIIIPDATGNLTIKINDTDKGEFTLVNGKVVFDAGVLAVENYTVHVYYKGDAKYGAGTADKDFNVTKATPAITIVDSLTDANTNATIYVRISSDASGTLNITVGGKNYTADIIGGVARFTVDKLPVNLYDIIANYTGDANYTSKNATLVNGLNVTKDNSYLMNVTAVDVGVGENTTIVVNVPVDATGTVTVWVNGTKLTNATHGGKAIFYINQTKEGRYVVNATLEDVKYANQTVETTYYVSRVDIPIEITVVNKDSIYVGDTVKVIVTVPEDVTESVTIEINGIELTNVTVSGIATFYVPAITYGNKTVVAAYVGDDKYVSNSTTANFTVNKRNSYVNVTVENITVGDIADIEVKVPANATGYVVVVVNGVNYTANLTGGIGHVHIKDLANGTYNVNVTYIGDDQYLSSINGTKLGVTKSNTTLTINVVDIIYGDIARINVTVDPNDATGFITLRLNNTQFITLPIVNNMVEWNVSGLAAGTYMVWANYSGDGKYNINNTNKVNKTFKVNKVNSVLNIINPVSVDAATNATIIVTINETATGNITIIVNGTEYNATIVNGVATFVIDKLVAGAYDITADYIGDDNNTAAATVHNTLTVTKVSCYQINVSANDTYVGLNTTVIVNVPDDARGNVSIYIDGVFEGNATISNGVAKLNVTRPYGNYTVNATFSDAKYGDRYATADFWVFKYESPLTIAVDSILVGQTAYINVTAPSNNVTIEINGKSYNAERYASGTAYFEVSDLVVGNKTVVAIYGGSNKYLANATTENFTVSKCTLDVIVTVTPTINVGDNATVSVELLSNATGYVVVNVGGNNYTINLTLGKGSVEISGLRNTTYNVNVTYLGDDNYLSRINNTQSIKVNKVASSINLTVSEDGIIAYGNNLNITIDVPVDATGKVNVSIYKGVEIIKSYIVFVNEGKGFLHIDNPDLGLYEVYGEYLGDDKYLGNTNRTSYEVYATGGVLGVLVENIYVNQSQNITVVIPGRYNGEMTIIVSNASGEIFKQNATITPNDTLSSANVTLPKLLHAGAYDVFAYYIEINGSKVTVHEGTGSFNVDKLPSQIKIESINATIFVGENETIVLSIDLDSRAADANISVFVNDVEYKTDTSNLTLEIAGLNASHYKVNVVFHGNDWYLESNATASFDVVKNPAPMDIKVTNSTVGEIEQINVTLPDNASGQVLLDINGQHYYANVTSGLAQFNITGLEAGEYDFNVTYVGDYKFFANNTRSKLKVSKLQPAFIVNGTNITVGDEELIKFETSENITSEVIVEINGVNYTSFIKEGEGNLTVNGLLPGDYNVTVYFAGNARYMNASAKNNFTVNKTSVGIELSVMNITYLDNETVVVYVNAVGNVTLRIGANVIDTKDLVGGKATFTVTDLAAGTYTANATFNGNVNLTSVSAEADFTVAKATPQLSVIVSNIIYYSVENIIVNVNVGGNVTIKVNGTVKGRELEINSNKVELPVYDLAAGTYPVEVIYNGNENYTSLSVNDVFVVYQAPISIDVELLSSIDVGVVQVVNITVSNVNATGDVLINVDGVNYTKTLKNGFAQINLTEAYGNHTVTVYYPGDRNFTSNITIKTFEVERLASELTINVSDIYVSQKETIKVNVTTGATGKVLISVGGKNYTVTIESGFATLELDNLANGSYPVYARYLGDENYNECEGNALFNVNKVQSSINLTVSHLGIVANGTDVNITIKAPIDATGKVNVTINDGLQNISYIVYVNDGTGMLHLETPAIGIYNVTAVYLGDGKYIGSENKTEFEVYPTALNLYVGTQPLIFVNDTESISVMVSGNHKGDQVEILVTDSQGNILINRNETFTSYSGSPFNATSVVLNLGHFDAGEYLVEAIYIEINGTKKIEHTGSNTFVVSKLPTQLTIKEIANITVGENITIELEFGPVEATGNISVFVNGVEHIVNSSNLTIVIPGLDAEEYHVHAVYYGDKNYLVSNASAEFKVSKNPIPMDIVVTNSYVGGVEQITVILLNDATGRILLDVGDSHYYADVENGNATFNIYRLDAGKYSFNVTYEGDDKYFTNKSNSSFIVSKYQPEFVVNGTNITFGSDELIKFETQYNITGLVKVEINGVNYTSFIEEGKGNLTLYDLAAGDYNITLYFNGNEKYLNATAENKFTVNKSGVAIELSVMNITYLDSETVVVYVDAIGNVTLRLGTTVIDTKNLENGKATFVIDDLVAGNYTAYATYNGNDNLTSVSGEANFTVFKADPIIKLEVQNISYGDVEHIIIRVNAEGNVTVKVNGTEHTIVLKTDDSGVVILRAGPTQTYDGKAHVYLYNLLAGEYPVEVTFNGNDNYNTATANDVFYVNKANSTIKVDVEDITEGDVAVINITLPENATGNVTVTINNIAQTVELIKGNASVRFDNLAPGNKTVVVEYSGDGNYVSNYTLSNFTVEKAKVVPDLNVIDLGNGTVAVVVGDNATGNVTITVDGKNFTAEVINGTAYVNVDDVTPGVHDVNVTYSGDATHNATAKDSTIDVPKYDTPIKVEIGNITEGGSGIVTVTVPNNATGNVTVYVGGKNVTVEVHDGVATVEIGNLTAGNQTIVVRYSGDDNYVPNEVISNITVEKAKVVPDLNVIDLGNGTVAVVVGDNATGNVTITVDGKNFTAEVINGTAYVNVDDVTPGVHDIEVIYSGDDTHNSTSTTSVIDVPKYDTPINVEIGNITEGGSGIVTVTVPDGATGNVTVYVGGKEITTEVKDGVATVEIGNLTAGNHTVVVRYSGDDNYAPNEVISNVTVEKAMIVPDLTVVDLGNGTVAVIVGDNATGNVTITIDGKNFTAEVVNGTA</sequence>
<evidence type="ECO:0000256" key="7">
    <source>
        <dbReference type="ARBA" id="ARBA00023237"/>
    </source>
</evidence>
<evidence type="ECO:0000313" key="12">
    <source>
        <dbReference type="Proteomes" id="UP000323439"/>
    </source>
</evidence>
<dbReference type="EMBL" id="FMXB01000012">
    <property type="protein sequence ID" value="SDA60724.1"/>
    <property type="molecule type" value="Genomic_DNA"/>
</dbReference>
<evidence type="ECO:0000256" key="4">
    <source>
        <dbReference type="ARBA" id="ARBA00022525"/>
    </source>
</evidence>
<organism evidence="11 12">
    <name type="scientific">Methanobrevibacter millerae</name>
    <dbReference type="NCBI Taxonomy" id="230361"/>
    <lineage>
        <taxon>Archaea</taxon>
        <taxon>Methanobacteriati</taxon>
        <taxon>Methanobacteriota</taxon>
        <taxon>Methanomada group</taxon>
        <taxon>Methanobacteria</taxon>
        <taxon>Methanobacteriales</taxon>
        <taxon>Methanobacteriaceae</taxon>
        <taxon>Methanobrevibacter</taxon>
    </lineage>
</organism>
<evidence type="ECO:0000259" key="10">
    <source>
        <dbReference type="Pfam" id="PF16640"/>
    </source>
</evidence>
<dbReference type="InterPro" id="IPR011050">
    <property type="entry name" value="Pectin_lyase_fold/virulence"/>
</dbReference>
<dbReference type="NCBIfam" id="TIGR01376">
    <property type="entry name" value="POMP_repeat"/>
    <property type="match status" value="1"/>
</dbReference>
<evidence type="ECO:0000256" key="8">
    <source>
        <dbReference type="SAM" id="MobiDB-lite"/>
    </source>
</evidence>
<dbReference type="InterPro" id="IPR039448">
    <property type="entry name" value="Beta_helix"/>
</dbReference>
<keyword evidence="12" id="KW-1185">Reference proteome</keyword>
<feature type="domain" description="Right handed beta helix" evidence="9">
    <location>
        <begin position="149"/>
        <end position="321"/>
    </location>
</feature>
<proteinExistence type="predicted"/>
<dbReference type="InterPro" id="IPR012334">
    <property type="entry name" value="Pectin_lyas_fold"/>
</dbReference>
<name>A0A1G5WS40_9EURY</name>
<feature type="domain" description="Right handed beta helix" evidence="9">
    <location>
        <begin position="2638"/>
        <end position="2797"/>
    </location>
</feature>
<evidence type="ECO:0000256" key="3">
    <source>
        <dbReference type="ARBA" id="ARBA00004613"/>
    </source>
</evidence>
<evidence type="ECO:0000256" key="5">
    <source>
        <dbReference type="ARBA" id="ARBA00022729"/>
    </source>
</evidence>
<dbReference type="InterPro" id="IPR003368">
    <property type="entry name" value="POMP_repeat"/>
</dbReference>
<feature type="domain" description="Right handed beta helix" evidence="9">
    <location>
        <begin position="914"/>
        <end position="1038"/>
    </location>
</feature>
<dbReference type="RefSeq" id="WP_149732131.1">
    <property type="nucleotide sequence ID" value="NZ_FMXB01000012.1"/>
</dbReference>
<dbReference type="Pfam" id="PF16640">
    <property type="entry name" value="Big_3_5"/>
    <property type="match status" value="1"/>
</dbReference>
<evidence type="ECO:0000256" key="1">
    <source>
        <dbReference type="ARBA" id="ARBA00004196"/>
    </source>
</evidence>
<dbReference type="Gene3D" id="2.160.20.10">
    <property type="entry name" value="Single-stranded right-handed beta-helix, Pectin lyase-like"/>
    <property type="match status" value="4"/>
</dbReference>
<feature type="region of interest" description="Disordered" evidence="8">
    <location>
        <begin position="3137"/>
        <end position="3158"/>
    </location>
</feature>
<keyword evidence="6" id="KW-0472">Membrane</keyword>
<dbReference type="PANTHER" id="PTHR11319:SF35">
    <property type="entry name" value="OUTER MEMBRANE PROTEIN PMPC-RELATED"/>
    <property type="match status" value="1"/>
</dbReference>
<dbReference type="InterPro" id="IPR006626">
    <property type="entry name" value="PbH1"/>
</dbReference>
<dbReference type="Proteomes" id="UP000323439">
    <property type="component" value="Unassembled WGS sequence"/>
</dbReference>
<protein>
    <submittedName>
        <fullName evidence="11">Polymorphic outer membrane protein repeat-containing protein</fullName>
    </submittedName>
</protein>
<evidence type="ECO:0000313" key="11">
    <source>
        <dbReference type="EMBL" id="SDA60724.1"/>
    </source>
</evidence>
<feature type="domain" description="Bacterial Ig-like" evidence="10">
    <location>
        <begin position="7099"/>
        <end position="7170"/>
    </location>
</feature>
<dbReference type="SMART" id="SM00710">
    <property type="entry name" value="PbH1"/>
    <property type="match status" value="68"/>
</dbReference>
<comment type="subcellular location">
    <subcellularLocation>
        <location evidence="1">Cell envelope</location>
    </subcellularLocation>
    <subcellularLocation>
        <location evidence="2">Cell outer membrane</location>
    </subcellularLocation>
    <subcellularLocation>
        <location evidence="3">Secreted</location>
    </subcellularLocation>
</comment>
<dbReference type="Gene3D" id="2.60.40.10">
    <property type="entry name" value="Immunoglobulins"/>
    <property type="match status" value="10"/>
</dbReference>
<evidence type="ECO:0000256" key="6">
    <source>
        <dbReference type="ARBA" id="ARBA00023136"/>
    </source>
</evidence>
<keyword evidence="7" id="KW-0998">Cell outer membrane</keyword>
<dbReference type="SUPFAM" id="SSF51126">
    <property type="entry name" value="Pectin lyase-like"/>
    <property type="match status" value="13"/>
</dbReference>
<dbReference type="OrthoDB" id="78228at2157"/>
<reference evidence="11 12" key="1">
    <citation type="submission" date="2016-10" db="EMBL/GenBank/DDBJ databases">
        <authorList>
            <person name="Varghese N."/>
            <person name="Submissions S."/>
        </authorList>
    </citation>
    <scope>NUCLEOTIDE SEQUENCE [LARGE SCALE GENOMIC DNA]</scope>
    <source>
        <strain evidence="11 12">DSM 16643</strain>
    </source>
</reference>
<dbReference type="Pfam" id="PF02415">
    <property type="entry name" value="Chlam_PMP"/>
    <property type="match status" value="3"/>
</dbReference>
<gene>
    <name evidence="11" type="ORF">SAMN02910315_01600</name>
</gene>
<keyword evidence="4" id="KW-0964">Secreted</keyword>
<feature type="non-terminal residue" evidence="11">
    <location>
        <position position="7219"/>
    </location>
</feature>